<feature type="chain" id="PRO_5045520930" evidence="1">
    <location>
        <begin position="30"/>
        <end position="92"/>
    </location>
</feature>
<keyword evidence="1" id="KW-0732">Signal</keyword>
<accession>A0ABR9DEX4</accession>
<evidence type="ECO:0000313" key="2">
    <source>
        <dbReference type="EMBL" id="MBD9361649.1"/>
    </source>
</evidence>
<feature type="signal peptide" evidence="1">
    <location>
        <begin position="1"/>
        <end position="29"/>
    </location>
</feature>
<evidence type="ECO:0000256" key="1">
    <source>
        <dbReference type="SAM" id="SignalP"/>
    </source>
</evidence>
<dbReference type="Proteomes" id="UP000641152">
    <property type="component" value="Unassembled WGS sequence"/>
</dbReference>
<keyword evidence="3" id="KW-1185">Reference proteome</keyword>
<dbReference type="RefSeq" id="WP_192394442.1">
    <property type="nucleotide sequence ID" value="NZ_CAJHIU010000002.1"/>
</dbReference>
<protein>
    <submittedName>
        <fullName evidence="2">DUF2282 domain-containing protein</fullName>
    </submittedName>
</protein>
<reference evidence="2 3" key="1">
    <citation type="submission" date="2020-09" db="EMBL/GenBank/DDBJ databases">
        <title>Methylomonas albis sp. nov. and Methylomonas fluvii sp. nov.: Two cold-adapted methanotrophs from the River Elbe and an amended description of Methylovulum psychrotolerans strain Eb1.</title>
        <authorList>
            <person name="Bussmann I.K."/>
            <person name="Klings K.-W."/>
            <person name="Warnstedt J."/>
            <person name="Hoppert M."/>
            <person name="Saborowski A."/>
            <person name="Horn F."/>
            <person name="Liebner S."/>
        </authorList>
    </citation>
    <scope>NUCLEOTIDE SEQUENCE [LARGE SCALE GENOMIC DNA]</scope>
    <source>
        <strain evidence="2 3">EbB</strain>
    </source>
</reference>
<comment type="caution">
    <text evidence="2">The sequence shown here is derived from an EMBL/GenBank/DDBJ whole genome shotgun (WGS) entry which is preliminary data.</text>
</comment>
<dbReference type="InterPro" id="IPR018740">
    <property type="entry name" value="DUF2282_membr"/>
</dbReference>
<evidence type="ECO:0000313" key="3">
    <source>
        <dbReference type="Proteomes" id="UP000641152"/>
    </source>
</evidence>
<name>A0ABR9DEX4_9GAMM</name>
<organism evidence="2 3">
    <name type="scientific">Methylomonas fluvii</name>
    <dbReference type="NCBI Taxonomy" id="1854564"/>
    <lineage>
        <taxon>Bacteria</taxon>
        <taxon>Pseudomonadati</taxon>
        <taxon>Pseudomonadota</taxon>
        <taxon>Gammaproteobacteria</taxon>
        <taxon>Methylococcales</taxon>
        <taxon>Methylococcaceae</taxon>
        <taxon>Methylomonas</taxon>
    </lineage>
</organism>
<sequence>MKNVNTVVSTALASLIALGASGLPSAAFAADKKDMEKCYGVAKAGKNDCKTLSNACAGHSTADNQKDAFIAVPAGTCERIVGGSMEAPADMK</sequence>
<dbReference type="EMBL" id="JACXST010000002">
    <property type="protein sequence ID" value="MBD9361649.1"/>
    <property type="molecule type" value="Genomic_DNA"/>
</dbReference>
<proteinExistence type="predicted"/>
<gene>
    <name evidence="2" type="ORF">EBB_14175</name>
</gene>
<dbReference type="Pfam" id="PF10048">
    <property type="entry name" value="DUF2282"/>
    <property type="match status" value="1"/>
</dbReference>